<accession>A0A4C1YAY6</accession>
<keyword evidence="2" id="KW-1185">Reference proteome</keyword>
<dbReference type="EMBL" id="BGZK01001163">
    <property type="protein sequence ID" value="GBP73138.1"/>
    <property type="molecule type" value="Genomic_DNA"/>
</dbReference>
<name>A0A4C1YAY6_EUMVA</name>
<evidence type="ECO:0000313" key="2">
    <source>
        <dbReference type="Proteomes" id="UP000299102"/>
    </source>
</evidence>
<proteinExistence type="predicted"/>
<organism evidence="1 2">
    <name type="scientific">Eumeta variegata</name>
    <name type="common">Bagworm moth</name>
    <name type="synonym">Eumeta japonica</name>
    <dbReference type="NCBI Taxonomy" id="151549"/>
    <lineage>
        <taxon>Eukaryota</taxon>
        <taxon>Metazoa</taxon>
        <taxon>Ecdysozoa</taxon>
        <taxon>Arthropoda</taxon>
        <taxon>Hexapoda</taxon>
        <taxon>Insecta</taxon>
        <taxon>Pterygota</taxon>
        <taxon>Neoptera</taxon>
        <taxon>Endopterygota</taxon>
        <taxon>Lepidoptera</taxon>
        <taxon>Glossata</taxon>
        <taxon>Ditrysia</taxon>
        <taxon>Tineoidea</taxon>
        <taxon>Psychidae</taxon>
        <taxon>Oiketicinae</taxon>
        <taxon>Eumeta</taxon>
    </lineage>
</organism>
<gene>
    <name evidence="1" type="ORF">EVAR_52565_1</name>
</gene>
<reference evidence="1 2" key="1">
    <citation type="journal article" date="2019" name="Commun. Biol.">
        <title>The bagworm genome reveals a unique fibroin gene that provides high tensile strength.</title>
        <authorList>
            <person name="Kono N."/>
            <person name="Nakamura H."/>
            <person name="Ohtoshi R."/>
            <person name="Tomita M."/>
            <person name="Numata K."/>
            <person name="Arakawa K."/>
        </authorList>
    </citation>
    <scope>NUCLEOTIDE SEQUENCE [LARGE SCALE GENOMIC DNA]</scope>
</reference>
<comment type="caution">
    <text evidence="1">The sequence shown here is derived from an EMBL/GenBank/DDBJ whole genome shotgun (WGS) entry which is preliminary data.</text>
</comment>
<evidence type="ECO:0000313" key="1">
    <source>
        <dbReference type="EMBL" id="GBP73138.1"/>
    </source>
</evidence>
<sequence length="109" mass="12721">MLVSHVKNNKQYELLLNFYYRCENSICASYFKSGNYFFLITSSPSWVDDRFALSDPQRKYANVEPLSNLVSADWRHGDERDNGKFGQVQREAVRSDSIADVYFSRYING</sequence>
<dbReference type="Proteomes" id="UP000299102">
    <property type="component" value="Unassembled WGS sequence"/>
</dbReference>
<dbReference type="AlphaFoldDB" id="A0A4C1YAY6"/>
<protein>
    <submittedName>
        <fullName evidence="1">Uncharacterized protein</fullName>
    </submittedName>
</protein>